<organism evidence="3 4">
    <name type="scientific">Sphingopyxis panaciterrulae</name>
    <dbReference type="NCBI Taxonomy" id="462372"/>
    <lineage>
        <taxon>Bacteria</taxon>
        <taxon>Pseudomonadati</taxon>
        <taxon>Pseudomonadota</taxon>
        <taxon>Alphaproteobacteria</taxon>
        <taxon>Sphingomonadales</taxon>
        <taxon>Sphingomonadaceae</taxon>
        <taxon>Sphingopyxis</taxon>
    </lineage>
</organism>
<keyword evidence="4" id="KW-1185">Reference proteome</keyword>
<proteinExistence type="predicted"/>
<dbReference type="InterPro" id="IPR049450">
    <property type="entry name" value="ACOT8-like_C"/>
</dbReference>
<accession>A0A7W9B2L9</accession>
<dbReference type="EMBL" id="JACIJH010000001">
    <property type="protein sequence ID" value="MBB5705086.1"/>
    <property type="molecule type" value="Genomic_DNA"/>
</dbReference>
<reference evidence="3 4" key="1">
    <citation type="submission" date="2020-08" db="EMBL/GenBank/DDBJ databases">
        <title>Genomic Encyclopedia of Type Strains, Phase IV (KMG-IV): sequencing the most valuable type-strain genomes for metagenomic binning, comparative biology and taxonomic classification.</title>
        <authorList>
            <person name="Goeker M."/>
        </authorList>
    </citation>
    <scope>NUCLEOTIDE SEQUENCE [LARGE SCALE GENOMIC DNA]</scope>
    <source>
        <strain evidence="3 4">DSM 27163</strain>
    </source>
</reference>
<dbReference type="RefSeq" id="WP_184094804.1">
    <property type="nucleotide sequence ID" value="NZ_JACIJH010000001.1"/>
</dbReference>
<dbReference type="InterPro" id="IPR029069">
    <property type="entry name" value="HotDog_dom_sf"/>
</dbReference>
<gene>
    <name evidence="3" type="ORF">FHR21_000411</name>
</gene>
<dbReference type="Gene3D" id="2.40.160.210">
    <property type="entry name" value="Acyl-CoA thioesterase, double hotdog domain"/>
    <property type="match status" value="1"/>
</dbReference>
<dbReference type="Pfam" id="PF20789">
    <property type="entry name" value="4HBT_3C"/>
    <property type="match status" value="1"/>
</dbReference>
<dbReference type="InterPro" id="IPR042171">
    <property type="entry name" value="Acyl-CoA_hotdog"/>
</dbReference>
<evidence type="ECO:0000313" key="3">
    <source>
        <dbReference type="EMBL" id="MBB5705086.1"/>
    </source>
</evidence>
<evidence type="ECO:0000259" key="2">
    <source>
        <dbReference type="Pfam" id="PF20789"/>
    </source>
</evidence>
<evidence type="ECO:0000259" key="1">
    <source>
        <dbReference type="Pfam" id="PF13622"/>
    </source>
</evidence>
<feature type="domain" description="Acyl-CoA thioesterase-like C-terminal" evidence="2">
    <location>
        <begin position="137"/>
        <end position="272"/>
    </location>
</feature>
<dbReference type="SUPFAM" id="SSF54637">
    <property type="entry name" value="Thioesterase/thiol ester dehydrase-isomerase"/>
    <property type="match status" value="2"/>
</dbReference>
<protein>
    <submittedName>
        <fullName evidence="3">Acyl-CoA thioesterase</fullName>
    </submittedName>
</protein>
<dbReference type="AlphaFoldDB" id="A0A7W9B2L9"/>
<dbReference type="Proteomes" id="UP000537161">
    <property type="component" value="Unassembled WGS sequence"/>
</dbReference>
<dbReference type="Pfam" id="PF13622">
    <property type="entry name" value="4HBT_3"/>
    <property type="match status" value="1"/>
</dbReference>
<feature type="domain" description="Acyl-CoA thioesterase-like N-terminal HotDog" evidence="1">
    <location>
        <begin position="44"/>
        <end position="103"/>
    </location>
</feature>
<name>A0A7W9B2L9_9SPHN</name>
<dbReference type="InterPro" id="IPR049449">
    <property type="entry name" value="TesB_ACOT8-like_N"/>
</dbReference>
<sequence length="279" mass="28867">MPGGSAEAVRAAAGLLVLSARADGESFAASVPEPSCVGPPGRQFLFGGVALAAVVEAMERRTGQPATFAAVQFLTQVRPGDRLRFDAALAADGRTVRQCGITGWCGDTLFLQGHGACGGRDDLAAHQGAAMPAVPPPEACPERSVARLLSSNLNALLEFRLAGGEFPDRAEWEGRGGIDLLCWVRSRNGARLDRRLLAVIADCAALALAGALGRPASGSSLDNAIRFLAEPVGEWTLARMRVEGVGNGIAHVSTRLFAQSGALLAVADQSMLLRAATTG</sequence>
<comment type="caution">
    <text evidence="3">The sequence shown here is derived from an EMBL/GenBank/DDBJ whole genome shotgun (WGS) entry which is preliminary data.</text>
</comment>
<evidence type="ECO:0000313" key="4">
    <source>
        <dbReference type="Proteomes" id="UP000537161"/>
    </source>
</evidence>